<dbReference type="InterPro" id="IPR051053">
    <property type="entry name" value="ECH/Chromodomain_protein"/>
</dbReference>
<dbReference type="EMBL" id="FRAQ01000001">
    <property type="protein sequence ID" value="SHK06208.1"/>
    <property type="molecule type" value="Genomic_DNA"/>
</dbReference>
<proteinExistence type="predicted"/>
<dbReference type="AlphaFoldDB" id="A0A1M6PE19"/>
<comment type="subcellular location">
    <subcellularLocation>
        <location evidence="1">Peroxisome</location>
    </subcellularLocation>
</comment>
<evidence type="ECO:0000313" key="4">
    <source>
        <dbReference type="EMBL" id="SHK06208.1"/>
    </source>
</evidence>
<sequence>MCRQQNVLNKGRPMIDSQHSHGVFQLVINRPEKKNALTREMYQQLSDAVIRANEDEAVNAIVISGAGGVFTAGNDLDDFRARATDEHPKPSAGLAFIEALMDCDTPVIAAVEGLAIGIGTTLLLHVDVVVAAENAKFKTAFVDLGLVPEAASTVTMPLHLGARRATDLLLLGEVISGSDARECGLVSRIVDDGQALVEALALAASLANKPREALRASKRLIRAPWREQIKQALERERQVFSERLRSEDCRAALAKLTRR</sequence>
<dbReference type="PANTHER" id="PTHR43684">
    <property type="match status" value="1"/>
</dbReference>
<dbReference type="Gene3D" id="3.90.226.10">
    <property type="entry name" value="2-enoyl-CoA Hydratase, Chain A, domain 1"/>
    <property type="match status" value="1"/>
</dbReference>
<evidence type="ECO:0000256" key="3">
    <source>
        <dbReference type="ARBA" id="ARBA00023235"/>
    </source>
</evidence>
<dbReference type="SUPFAM" id="SSF52096">
    <property type="entry name" value="ClpP/crotonase"/>
    <property type="match status" value="1"/>
</dbReference>
<evidence type="ECO:0000256" key="1">
    <source>
        <dbReference type="ARBA" id="ARBA00004275"/>
    </source>
</evidence>
<dbReference type="CDD" id="cd06558">
    <property type="entry name" value="crotonase-like"/>
    <property type="match status" value="1"/>
</dbReference>
<name>A0A1M6PE19_9GAMM</name>
<dbReference type="PANTHER" id="PTHR43684:SF1">
    <property type="entry name" value="ENOYL-COA DELTA ISOMERASE 2"/>
    <property type="match status" value="1"/>
</dbReference>
<keyword evidence="2" id="KW-0576">Peroxisome</keyword>
<dbReference type="GO" id="GO:0004165">
    <property type="term" value="F:delta(3)-delta(2)-enoyl-CoA isomerase activity"/>
    <property type="evidence" value="ECO:0007669"/>
    <property type="project" value="UniProtKB-ARBA"/>
</dbReference>
<protein>
    <submittedName>
        <fullName evidence="4">Enoyl-CoA hydratase/carnithine racemase</fullName>
    </submittedName>
</protein>
<keyword evidence="3" id="KW-0413">Isomerase</keyword>
<gene>
    <name evidence="4" type="ORF">SAMN05216369_0241</name>
</gene>
<reference evidence="5" key="1">
    <citation type="submission" date="2016-11" db="EMBL/GenBank/DDBJ databases">
        <authorList>
            <person name="Varghese N."/>
            <person name="Submissions S."/>
        </authorList>
    </citation>
    <scope>NUCLEOTIDE SEQUENCE [LARGE SCALE GENOMIC DNA]</scope>
    <source>
        <strain evidence="5">CGMCC 1.10835</strain>
    </source>
</reference>
<evidence type="ECO:0000256" key="2">
    <source>
        <dbReference type="ARBA" id="ARBA00023140"/>
    </source>
</evidence>
<dbReference type="Proteomes" id="UP000184497">
    <property type="component" value="Unassembled WGS sequence"/>
</dbReference>
<dbReference type="Pfam" id="PF00378">
    <property type="entry name" value="ECH_1"/>
    <property type="match status" value="1"/>
</dbReference>
<keyword evidence="5" id="KW-1185">Reference proteome</keyword>
<dbReference type="InterPro" id="IPR001753">
    <property type="entry name" value="Enoyl-CoA_hydra/iso"/>
</dbReference>
<accession>A0A1M6PE19</accession>
<evidence type="ECO:0000313" key="5">
    <source>
        <dbReference type="Proteomes" id="UP000184497"/>
    </source>
</evidence>
<dbReference type="STRING" id="564117.SAMN05216369_0241"/>
<dbReference type="InterPro" id="IPR029045">
    <property type="entry name" value="ClpP/crotonase-like_dom_sf"/>
</dbReference>
<organism evidence="4 5">
    <name type="scientific">Marinobacter antarcticus</name>
    <dbReference type="NCBI Taxonomy" id="564117"/>
    <lineage>
        <taxon>Bacteria</taxon>
        <taxon>Pseudomonadati</taxon>
        <taxon>Pseudomonadota</taxon>
        <taxon>Gammaproteobacteria</taxon>
        <taxon>Pseudomonadales</taxon>
        <taxon>Marinobacteraceae</taxon>
        <taxon>Marinobacter</taxon>
    </lineage>
</organism>